<dbReference type="Proteomes" id="UP001152885">
    <property type="component" value="Unassembled WGS sequence"/>
</dbReference>
<dbReference type="PANTHER" id="PTHR35329">
    <property type="entry name" value="CHITIN SYNTHASE EXPORT CHAPERONE"/>
    <property type="match status" value="1"/>
</dbReference>
<feature type="transmembrane region" description="Helical" evidence="13">
    <location>
        <begin position="114"/>
        <end position="140"/>
    </location>
</feature>
<protein>
    <recommendedName>
        <fullName evidence="5">Chitin synthase export chaperone</fullName>
    </recommendedName>
</protein>
<feature type="transmembrane region" description="Helical" evidence="13">
    <location>
        <begin position="256"/>
        <end position="274"/>
    </location>
</feature>
<keyword evidence="12" id="KW-0961">Cell wall biogenesis/degradation</keyword>
<dbReference type="InterPro" id="IPR022057">
    <property type="entry name" value="Chs7"/>
</dbReference>
<evidence type="ECO:0000256" key="1">
    <source>
        <dbReference type="ARBA" id="ARBA00002732"/>
    </source>
</evidence>
<keyword evidence="7 13" id="KW-0812">Transmembrane</keyword>
<dbReference type="GO" id="GO:0006457">
    <property type="term" value="P:protein folding"/>
    <property type="evidence" value="ECO:0007669"/>
    <property type="project" value="TreeGrafter"/>
</dbReference>
<dbReference type="GO" id="GO:0005789">
    <property type="term" value="C:endoplasmic reticulum membrane"/>
    <property type="evidence" value="ECO:0007669"/>
    <property type="project" value="UniProtKB-SubCell"/>
</dbReference>
<keyword evidence="10 13" id="KW-1133">Transmembrane helix</keyword>
<comment type="similarity">
    <text evidence="3">Belongs to the CHS7 family.</text>
</comment>
<dbReference type="EMBL" id="CANTUO010000001">
    <property type="protein sequence ID" value="CAI5757357.1"/>
    <property type="molecule type" value="Genomic_DNA"/>
</dbReference>
<keyword evidence="8" id="KW-0256">Endoplasmic reticulum</keyword>
<dbReference type="Pfam" id="PF12271">
    <property type="entry name" value="Chs7"/>
    <property type="match status" value="1"/>
</dbReference>
<evidence type="ECO:0000256" key="8">
    <source>
        <dbReference type="ARBA" id="ARBA00022824"/>
    </source>
</evidence>
<feature type="transmembrane region" description="Helical" evidence="13">
    <location>
        <begin position="193"/>
        <end position="214"/>
    </location>
</feature>
<keyword evidence="6" id="KW-0813">Transport</keyword>
<comment type="subcellular location">
    <subcellularLocation>
        <location evidence="2">Endoplasmic reticulum membrane</location>
        <topology evidence="2">Multi-pass membrane protein</topology>
    </subcellularLocation>
</comment>
<proteinExistence type="inferred from homology"/>
<dbReference type="GO" id="GO:0015031">
    <property type="term" value="P:protein transport"/>
    <property type="evidence" value="ECO:0007669"/>
    <property type="project" value="UniProtKB-KW"/>
</dbReference>
<evidence type="ECO:0000256" key="4">
    <source>
        <dbReference type="ARBA" id="ARBA00011864"/>
    </source>
</evidence>
<evidence type="ECO:0000256" key="7">
    <source>
        <dbReference type="ARBA" id="ARBA00022692"/>
    </source>
</evidence>
<dbReference type="OrthoDB" id="2189463at2759"/>
<sequence length="309" mass="34726">MSFGSFDHICNKTALPLCSVVGAVNQTAFFQRGIVPDCYARSVELANTMIFQVGNAFVHFGGLIILLIIIFNVRAKYTAIGRAEMLQLFYLLIGLIVSSLIVDCGVSPPSSSSFVYFVSLQIGIASAVCSCLFYNGLLCFQFWEDGTRRSMWILRTICVVWFIINFIVSLITFKHWNTGLDYRKTTALFVVSYILNAIILLAYVVSQVTLVIFALDSYWPLGSICLGIFFFVAGQILTYVFSDQICRGASHYVDGLFFGSVCNVFTIMMVYKYWDSITNDDLEFTVANVEQGVHEFGDDEKRNSSMFFN</sequence>
<evidence type="ECO:0000256" key="10">
    <source>
        <dbReference type="ARBA" id="ARBA00022989"/>
    </source>
</evidence>
<organism evidence="14 15">
    <name type="scientific">Candida verbasci</name>
    <dbReference type="NCBI Taxonomy" id="1227364"/>
    <lineage>
        <taxon>Eukaryota</taxon>
        <taxon>Fungi</taxon>
        <taxon>Dikarya</taxon>
        <taxon>Ascomycota</taxon>
        <taxon>Saccharomycotina</taxon>
        <taxon>Pichiomycetes</taxon>
        <taxon>Debaryomycetaceae</taxon>
        <taxon>Candida/Lodderomyces clade</taxon>
        <taxon>Candida</taxon>
    </lineage>
</organism>
<feature type="transmembrane region" description="Helical" evidence="13">
    <location>
        <begin position="152"/>
        <end position="173"/>
    </location>
</feature>
<evidence type="ECO:0000256" key="6">
    <source>
        <dbReference type="ARBA" id="ARBA00022448"/>
    </source>
</evidence>
<dbReference type="PANTHER" id="PTHR35329:SF2">
    <property type="entry name" value="CHITIN SYNTHASE EXPORT CHAPERONE"/>
    <property type="match status" value="1"/>
</dbReference>
<gene>
    <name evidence="14" type="ORF">CANVERA_P1871</name>
</gene>
<evidence type="ECO:0000313" key="15">
    <source>
        <dbReference type="Proteomes" id="UP001152885"/>
    </source>
</evidence>
<comment type="subunit">
    <text evidence="4">Interacts with CHS3.</text>
</comment>
<evidence type="ECO:0000313" key="14">
    <source>
        <dbReference type="EMBL" id="CAI5757357.1"/>
    </source>
</evidence>
<evidence type="ECO:0000256" key="9">
    <source>
        <dbReference type="ARBA" id="ARBA00022927"/>
    </source>
</evidence>
<dbReference type="GO" id="GO:0071555">
    <property type="term" value="P:cell wall organization"/>
    <property type="evidence" value="ECO:0007669"/>
    <property type="project" value="UniProtKB-KW"/>
</dbReference>
<feature type="transmembrane region" description="Helical" evidence="13">
    <location>
        <begin position="221"/>
        <end position="241"/>
    </location>
</feature>
<evidence type="ECO:0000256" key="3">
    <source>
        <dbReference type="ARBA" id="ARBA00009274"/>
    </source>
</evidence>
<feature type="transmembrane region" description="Helical" evidence="13">
    <location>
        <begin position="49"/>
        <end position="73"/>
    </location>
</feature>
<evidence type="ECO:0000256" key="11">
    <source>
        <dbReference type="ARBA" id="ARBA00023136"/>
    </source>
</evidence>
<accession>A0A9W4X9N0</accession>
<evidence type="ECO:0000256" key="2">
    <source>
        <dbReference type="ARBA" id="ARBA00004477"/>
    </source>
</evidence>
<dbReference type="AlphaFoldDB" id="A0A9W4X9N0"/>
<evidence type="ECO:0000256" key="5">
    <source>
        <dbReference type="ARBA" id="ARBA00018354"/>
    </source>
</evidence>
<comment type="caution">
    <text evidence="14">The sequence shown here is derived from an EMBL/GenBank/DDBJ whole genome shotgun (WGS) entry which is preliminary data.</text>
</comment>
<evidence type="ECO:0000256" key="13">
    <source>
        <dbReference type="SAM" id="Phobius"/>
    </source>
</evidence>
<evidence type="ECO:0000256" key="12">
    <source>
        <dbReference type="ARBA" id="ARBA00023316"/>
    </source>
</evidence>
<name>A0A9W4X9N0_9ASCO</name>
<reference evidence="14" key="1">
    <citation type="submission" date="2022-12" db="EMBL/GenBank/DDBJ databases">
        <authorList>
            <person name="Brejova B."/>
        </authorList>
    </citation>
    <scope>NUCLEOTIDE SEQUENCE</scope>
</reference>
<keyword evidence="9" id="KW-0653">Protein transport</keyword>
<comment type="function">
    <text evidence="1">Chaperone required for the export of the chitin synthase CHS3 from the endoplasmic reticulum.</text>
</comment>
<keyword evidence="11 13" id="KW-0472">Membrane</keyword>
<dbReference type="GO" id="GO:0051082">
    <property type="term" value="F:unfolded protein binding"/>
    <property type="evidence" value="ECO:0007669"/>
    <property type="project" value="TreeGrafter"/>
</dbReference>
<keyword evidence="15" id="KW-1185">Reference proteome</keyword>
<feature type="transmembrane region" description="Helical" evidence="13">
    <location>
        <begin position="85"/>
        <end position="102"/>
    </location>
</feature>